<proteinExistence type="predicted"/>
<dbReference type="EMBL" id="GBRH01204724">
    <property type="protein sequence ID" value="JAD93171.1"/>
    <property type="molecule type" value="Transcribed_RNA"/>
</dbReference>
<evidence type="ECO:0000256" key="1">
    <source>
        <dbReference type="SAM" id="MobiDB-lite"/>
    </source>
</evidence>
<evidence type="ECO:0000313" key="2">
    <source>
        <dbReference type="EMBL" id="JAD93171.1"/>
    </source>
</evidence>
<sequence>MTPRRARSRSAAARRPRCARPARPLLPRRRSTASRQPRSG</sequence>
<name>A0A0A9DZF6_ARUDO</name>
<protein>
    <submittedName>
        <fullName evidence="2">Uncharacterized protein</fullName>
    </submittedName>
</protein>
<reference evidence="2" key="2">
    <citation type="journal article" date="2015" name="Data Brief">
        <title>Shoot transcriptome of the giant reed, Arundo donax.</title>
        <authorList>
            <person name="Barrero R.A."/>
            <person name="Guerrero F.D."/>
            <person name="Moolhuijzen P."/>
            <person name="Goolsby J.A."/>
            <person name="Tidwell J."/>
            <person name="Bellgard S.E."/>
            <person name="Bellgard M.I."/>
        </authorList>
    </citation>
    <scope>NUCLEOTIDE SEQUENCE</scope>
    <source>
        <tissue evidence="2">Shoot tissue taken approximately 20 cm above the soil surface</tissue>
    </source>
</reference>
<reference evidence="2" key="1">
    <citation type="submission" date="2014-09" db="EMBL/GenBank/DDBJ databases">
        <authorList>
            <person name="Magalhaes I.L.F."/>
            <person name="Oliveira U."/>
            <person name="Santos F.R."/>
            <person name="Vidigal T.H.D.A."/>
            <person name="Brescovit A.D."/>
            <person name="Santos A.J."/>
        </authorList>
    </citation>
    <scope>NUCLEOTIDE SEQUENCE</scope>
    <source>
        <tissue evidence="2">Shoot tissue taken approximately 20 cm above the soil surface</tissue>
    </source>
</reference>
<feature type="compositionally biased region" description="Basic residues" evidence="1">
    <location>
        <begin position="1"/>
        <end position="32"/>
    </location>
</feature>
<feature type="region of interest" description="Disordered" evidence="1">
    <location>
        <begin position="1"/>
        <end position="40"/>
    </location>
</feature>
<organism evidence="2">
    <name type="scientific">Arundo donax</name>
    <name type="common">Giant reed</name>
    <name type="synonym">Donax arundinaceus</name>
    <dbReference type="NCBI Taxonomy" id="35708"/>
    <lineage>
        <taxon>Eukaryota</taxon>
        <taxon>Viridiplantae</taxon>
        <taxon>Streptophyta</taxon>
        <taxon>Embryophyta</taxon>
        <taxon>Tracheophyta</taxon>
        <taxon>Spermatophyta</taxon>
        <taxon>Magnoliopsida</taxon>
        <taxon>Liliopsida</taxon>
        <taxon>Poales</taxon>
        <taxon>Poaceae</taxon>
        <taxon>PACMAD clade</taxon>
        <taxon>Arundinoideae</taxon>
        <taxon>Arundineae</taxon>
        <taxon>Arundo</taxon>
    </lineage>
</organism>
<dbReference type="AlphaFoldDB" id="A0A0A9DZF6"/>
<accession>A0A0A9DZF6</accession>